<organism evidence="2 3">
    <name type="scientific">Pseudonocardia charpentierae</name>
    <dbReference type="NCBI Taxonomy" id="3075545"/>
    <lineage>
        <taxon>Bacteria</taxon>
        <taxon>Bacillati</taxon>
        <taxon>Actinomycetota</taxon>
        <taxon>Actinomycetes</taxon>
        <taxon>Pseudonocardiales</taxon>
        <taxon>Pseudonocardiaceae</taxon>
        <taxon>Pseudonocardia</taxon>
    </lineage>
</organism>
<dbReference type="InterPro" id="IPR007214">
    <property type="entry name" value="YbaK/aa-tRNA-synth-assoc-dom"/>
</dbReference>
<comment type="caution">
    <text evidence="2">The sequence shown here is derived from an EMBL/GenBank/DDBJ whole genome shotgun (WGS) entry which is preliminary data.</text>
</comment>
<accession>A0ABU2N7C5</accession>
<dbReference type="RefSeq" id="WP_311555759.1">
    <property type="nucleotide sequence ID" value="NZ_JAVREJ010000004.1"/>
</dbReference>
<dbReference type="SUPFAM" id="SSF55826">
    <property type="entry name" value="YbaK/ProRS associated domain"/>
    <property type="match status" value="1"/>
</dbReference>
<gene>
    <name evidence="2" type="ORF">RM445_09005</name>
</gene>
<dbReference type="InterPro" id="IPR036754">
    <property type="entry name" value="YbaK/aa-tRNA-synt-asso_dom_sf"/>
</dbReference>
<evidence type="ECO:0000313" key="3">
    <source>
        <dbReference type="Proteomes" id="UP001183202"/>
    </source>
</evidence>
<dbReference type="Gene3D" id="3.90.960.10">
    <property type="entry name" value="YbaK/aminoacyl-tRNA synthetase-associated domain"/>
    <property type="match status" value="1"/>
</dbReference>
<dbReference type="Proteomes" id="UP001183202">
    <property type="component" value="Unassembled WGS sequence"/>
</dbReference>
<dbReference type="EMBL" id="JAVREJ010000004">
    <property type="protein sequence ID" value="MDT0349660.1"/>
    <property type="molecule type" value="Genomic_DNA"/>
</dbReference>
<name>A0ABU2N7C5_9PSEU</name>
<evidence type="ECO:0000313" key="2">
    <source>
        <dbReference type="EMBL" id="MDT0349660.1"/>
    </source>
</evidence>
<sequence>MFPERAAWSVLGTLRPEPAPERPDLLAAPVAAALKALDPADAARVGVAEIDPALADTAAFCAEYGSAMDGAANCVVVAGRRGEAVRYAACLVLATTRADVNGVVRRRLDARKASFAPMDDAVALTGMEYGGITPLGLPDGWLLLVDAAVADAPAVVVGSGLRASKLALPGALLAALPGAEVVEGLARPA</sequence>
<protein>
    <submittedName>
        <fullName evidence="2">YbaK/EbsC family protein</fullName>
    </submittedName>
</protein>
<feature type="domain" description="YbaK/aminoacyl-tRNA synthetase-associated" evidence="1">
    <location>
        <begin position="52"/>
        <end position="173"/>
    </location>
</feature>
<keyword evidence="3" id="KW-1185">Reference proteome</keyword>
<reference evidence="3" key="1">
    <citation type="submission" date="2023-07" db="EMBL/GenBank/DDBJ databases">
        <title>30 novel species of actinomycetes from the DSMZ collection.</title>
        <authorList>
            <person name="Nouioui I."/>
        </authorList>
    </citation>
    <scope>NUCLEOTIDE SEQUENCE [LARGE SCALE GENOMIC DNA]</scope>
    <source>
        <strain evidence="3">DSM 45834</strain>
    </source>
</reference>
<evidence type="ECO:0000259" key="1">
    <source>
        <dbReference type="Pfam" id="PF04073"/>
    </source>
</evidence>
<dbReference type="Pfam" id="PF04073">
    <property type="entry name" value="tRNA_edit"/>
    <property type="match status" value="1"/>
</dbReference>
<proteinExistence type="predicted"/>